<accession>A0A9Q0QD04</accession>
<feature type="region of interest" description="Disordered" evidence="4">
    <location>
        <begin position="310"/>
        <end position="351"/>
    </location>
</feature>
<reference evidence="5" key="1">
    <citation type="submission" date="2022-11" db="EMBL/GenBank/DDBJ databases">
        <authorList>
            <person name="Hyden B.L."/>
            <person name="Feng K."/>
            <person name="Yates T."/>
            <person name="Jawdy S."/>
            <person name="Smart L.B."/>
            <person name="Muchero W."/>
        </authorList>
    </citation>
    <scope>NUCLEOTIDE SEQUENCE</scope>
    <source>
        <tissue evidence="5">Shoot tip</tissue>
    </source>
</reference>
<protein>
    <submittedName>
        <fullName evidence="5">PROTEIN IQ-DOMAIN 1-LIKE</fullName>
    </submittedName>
</protein>
<comment type="caution">
    <text evidence="5">The sequence shown here is derived from an EMBL/GenBank/DDBJ whole genome shotgun (WGS) entry which is preliminary data.</text>
</comment>
<evidence type="ECO:0000313" key="6">
    <source>
        <dbReference type="Proteomes" id="UP001151529"/>
    </source>
</evidence>
<dbReference type="GO" id="GO:0005516">
    <property type="term" value="F:calmodulin binding"/>
    <property type="evidence" value="ECO:0007669"/>
    <property type="project" value="UniProtKB-KW"/>
</dbReference>
<sequence>MGASGNWFKSLITLKNPQTTTDQRNIKGNKKKWRLWRSPSEGYIQTSIKGSKRVHVASSESSDSSLVADDAFTSAMATVARAQPRYFMVVKQEWAAIRIQTAFRGLLARRAIRALKAVVRLQAIFRGRQVRKQAAVTLRCMEALVRVQARVRAQNVTMAEDQATQNELNKYMCQADPIKQKRWCDSPGTVDKVKEKLQMRTEGAIKRERAIAYSLSQQKSKSNCASPCRRTSKSALPLKNQSLNNSSPGWSWLDRWMATKPWEDRLMEEFRTHSSEIPFSRKSEDNIASFYSSKHDPVKVRRNNVATGILAKPPAVNHHITPSSSSTPSSESQYNESSVSTSSTSASPIPVSIDMSAADRVDGSYSQKPAYMNLTESTKLKQKNSRYSSQNIQRQTMDDKFLMKSMELLNEDSMSSAGSNPSFHLSRDLYPPLPLGRHDEIRNRRF</sequence>
<evidence type="ECO:0000256" key="4">
    <source>
        <dbReference type="SAM" id="MobiDB-lite"/>
    </source>
</evidence>
<feature type="region of interest" description="Disordered" evidence="4">
    <location>
        <begin position="412"/>
        <end position="446"/>
    </location>
</feature>
<dbReference type="AlphaFoldDB" id="A0A9Q0QD04"/>
<evidence type="ECO:0000256" key="3">
    <source>
        <dbReference type="ARBA" id="ARBA00045534"/>
    </source>
</evidence>
<evidence type="ECO:0000313" key="5">
    <source>
        <dbReference type="EMBL" id="KAJ6704386.1"/>
    </source>
</evidence>
<dbReference type="InterPro" id="IPR000048">
    <property type="entry name" value="IQ_motif_EF-hand-BS"/>
</dbReference>
<proteinExistence type="inferred from homology"/>
<comment type="function">
    <text evidence="3">May be involved in cooperative interactions with calmodulins or calmodulin-like proteins. Recruits calmodulin proteins to microtubules, thus being a potential scaffold in cellular signaling and trafficking. May associate with nucleic acids and regulate gene expression at the transcriptional or post-transcriptional level.</text>
</comment>
<evidence type="ECO:0000256" key="2">
    <source>
        <dbReference type="ARBA" id="ARBA00024341"/>
    </source>
</evidence>
<organism evidence="5 6">
    <name type="scientific">Salix viminalis</name>
    <name type="common">Common osier</name>
    <name type="synonym">Basket willow</name>
    <dbReference type="NCBI Taxonomy" id="40686"/>
    <lineage>
        <taxon>Eukaryota</taxon>
        <taxon>Viridiplantae</taxon>
        <taxon>Streptophyta</taxon>
        <taxon>Embryophyta</taxon>
        <taxon>Tracheophyta</taxon>
        <taxon>Spermatophyta</taxon>
        <taxon>Magnoliopsida</taxon>
        <taxon>eudicotyledons</taxon>
        <taxon>Gunneridae</taxon>
        <taxon>Pentapetalae</taxon>
        <taxon>rosids</taxon>
        <taxon>fabids</taxon>
        <taxon>Malpighiales</taxon>
        <taxon>Salicaceae</taxon>
        <taxon>Saliceae</taxon>
        <taxon>Salix</taxon>
    </lineage>
</organism>
<keyword evidence="6" id="KW-1185">Reference proteome</keyword>
<dbReference type="SMART" id="SM00015">
    <property type="entry name" value="IQ"/>
    <property type="match status" value="2"/>
</dbReference>
<evidence type="ECO:0000256" key="1">
    <source>
        <dbReference type="ARBA" id="ARBA00022860"/>
    </source>
</evidence>
<dbReference type="Gene3D" id="1.20.5.190">
    <property type="match status" value="1"/>
</dbReference>
<dbReference type="PANTHER" id="PTHR32295">
    <property type="entry name" value="IQ-DOMAIN 5-RELATED"/>
    <property type="match status" value="1"/>
</dbReference>
<dbReference type="PROSITE" id="PS50096">
    <property type="entry name" value="IQ"/>
    <property type="match status" value="2"/>
</dbReference>
<dbReference type="OrthoDB" id="671489at2759"/>
<dbReference type="Proteomes" id="UP001151529">
    <property type="component" value="Chromosome 3"/>
</dbReference>
<dbReference type="EMBL" id="JAPFFL010000009">
    <property type="protein sequence ID" value="KAJ6704386.1"/>
    <property type="molecule type" value="Genomic_DNA"/>
</dbReference>
<keyword evidence="1" id="KW-0112">Calmodulin-binding</keyword>
<dbReference type="SUPFAM" id="SSF52540">
    <property type="entry name" value="P-loop containing nucleoside triphosphate hydrolases"/>
    <property type="match status" value="1"/>
</dbReference>
<gene>
    <name evidence="5" type="ORF">OIU85_030219</name>
</gene>
<name>A0A9Q0QD04_SALVM</name>
<reference evidence="5" key="2">
    <citation type="journal article" date="2023" name="Int. J. Mol. Sci.">
        <title>De Novo Assembly and Annotation of 11 Diverse Shrub Willow (Salix) Genomes Reveals Novel Gene Organization in Sex-Linked Regions.</title>
        <authorList>
            <person name="Hyden B."/>
            <person name="Feng K."/>
            <person name="Yates T.B."/>
            <person name="Jawdy S."/>
            <person name="Cereghino C."/>
            <person name="Smart L.B."/>
            <person name="Muchero W."/>
        </authorList>
    </citation>
    <scope>NUCLEOTIDE SEQUENCE [LARGE SCALE GENOMIC DNA]</scope>
    <source>
        <tissue evidence="5">Shoot tip</tissue>
    </source>
</reference>
<feature type="compositionally biased region" description="Low complexity" evidence="4">
    <location>
        <begin position="321"/>
        <end position="351"/>
    </location>
</feature>
<dbReference type="PANTHER" id="PTHR32295:SF126">
    <property type="entry name" value="PROTEIN IQ-DOMAIN 8"/>
    <property type="match status" value="1"/>
</dbReference>
<dbReference type="InterPro" id="IPR027417">
    <property type="entry name" value="P-loop_NTPase"/>
</dbReference>
<dbReference type="Pfam" id="PF00612">
    <property type="entry name" value="IQ"/>
    <property type="match status" value="2"/>
</dbReference>
<feature type="compositionally biased region" description="Basic and acidic residues" evidence="4">
    <location>
        <begin position="436"/>
        <end position="446"/>
    </location>
</feature>
<feature type="compositionally biased region" description="Polar residues" evidence="4">
    <location>
        <begin position="412"/>
        <end position="423"/>
    </location>
</feature>
<comment type="similarity">
    <text evidence="2">Belongs to the IQD family.</text>
</comment>